<name>A0A4R5ZT29_9RHOB</name>
<evidence type="ECO:0000313" key="1">
    <source>
        <dbReference type="EMBL" id="TDL74111.1"/>
    </source>
</evidence>
<accession>A0A4R5ZT29</accession>
<dbReference type="EMBL" id="SNAA01000042">
    <property type="protein sequence ID" value="TDL74111.1"/>
    <property type="molecule type" value="Genomic_DNA"/>
</dbReference>
<dbReference type="AlphaFoldDB" id="A0A4R5ZT29"/>
<evidence type="ECO:0000313" key="2">
    <source>
        <dbReference type="Proteomes" id="UP000295701"/>
    </source>
</evidence>
<protein>
    <submittedName>
        <fullName evidence="1">Uncharacterized protein</fullName>
    </submittedName>
</protein>
<gene>
    <name evidence="1" type="ORF">E2L08_16740</name>
</gene>
<sequence length="196" mass="21574">MVLMAIAHRADLADGLARTTYDELTIATGISRTKVADGLDVLAARNLLVREPDGRSTYQLTNYGEGHVWAALPAKPLYDRTGAMPMFDDFHLRKAAELDALKIYLAFAARRDTTQNVARITYEQISDYAGIHLGKIKKALGILNINGLVTVESYERMDGLPGASHGYRLAHLFPRLHAGTTGRATRGQGDDSRNYE</sequence>
<dbReference type="OrthoDB" id="6974572at2"/>
<reference evidence="1 2" key="1">
    <citation type="submission" date="2019-03" db="EMBL/GenBank/DDBJ databases">
        <title>Primorskyibacter sp. SS33 isolated from sediments.</title>
        <authorList>
            <person name="Xunke S."/>
        </authorList>
    </citation>
    <scope>NUCLEOTIDE SEQUENCE [LARGE SCALE GENOMIC DNA]</scope>
    <source>
        <strain evidence="1 2">SS33</strain>
    </source>
</reference>
<proteinExistence type="predicted"/>
<dbReference type="Proteomes" id="UP000295701">
    <property type="component" value="Unassembled WGS sequence"/>
</dbReference>
<dbReference type="InterPro" id="IPR036390">
    <property type="entry name" value="WH_DNA-bd_sf"/>
</dbReference>
<organism evidence="1 2">
    <name type="scientific">Palleronia sediminis</name>
    <dbReference type="NCBI Taxonomy" id="2547833"/>
    <lineage>
        <taxon>Bacteria</taxon>
        <taxon>Pseudomonadati</taxon>
        <taxon>Pseudomonadota</taxon>
        <taxon>Alphaproteobacteria</taxon>
        <taxon>Rhodobacterales</taxon>
        <taxon>Roseobacteraceae</taxon>
        <taxon>Palleronia</taxon>
    </lineage>
</organism>
<dbReference type="SUPFAM" id="SSF46785">
    <property type="entry name" value="Winged helix' DNA-binding domain"/>
    <property type="match status" value="1"/>
</dbReference>
<comment type="caution">
    <text evidence="1">The sequence shown here is derived from an EMBL/GenBank/DDBJ whole genome shotgun (WGS) entry which is preliminary data.</text>
</comment>
<keyword evidence="2" id="KW-1185">Reference proteome</keyword>